<evidence type="ECO:0000313" key="1">
    <source>
        <dbReference type="EMBL" id="CAL8136928.1"/>
    </source>
</evidence>
<evidence type="ECO:0000313" key="2">
    <source>
        <dbReference type="Proteomes" id="UP001642540"/>
    </source>
</evidence>
<gene>
    <name evidence="1" type="ORF">ODALV1_LOCUS26684</name>
</gene>
<proteinExistence type="predicted"/>
<name>A0ABP1RVL0_9HEXA</name>
<sequence length="147" mass="16190">MFSWPIANSFRCSCQRSRMLVWTSICLPAVTINPFTAPKATVDGILLKTARHPAPTAEGNTIRLKNVGNPAQTAEVPIIRPTRAETPTDRSANIYPDEIINLAHLLAVLSLAYRIFLYLSRGRTFFEVPSMMRNAASRSGAKLACNS</sequence>
<accession>A0ABP1RVL0</accession>
<reference evidence="1 2" key="1">
    <citation type="submission" date="2024-08" db="EMBL/GenBank/DDBJ databases">
        <authorList>
            <person name="Cucini C."/>
            <person name="Frati F."/>
        </authorList>
    </citation>
    <scope>NUCLEOTIDE SEQUENCE [LARGE SCALE GENOMIC DNA]</scope>
</reference>
<protein>
    <submittedName>
        <fullName evidence="1">Uncharacterized protein</fullName>
    </submittedName>
</protein>
<dbReference type="EMBL" id="CAXLJM020000112">
    <property type="protein sequence ID" value="CAL8136928.1"/>
    <property type="molecule type" value="Genomic_DNA"/>
</dbReference>
<dbReference type="Proteomes" id="UP001642540">
    <property type="component" value="Unassembled WGS sequence"/>
</dbReference>
<comment type="caution">
    <text evidence="1">The sequence shown here is derived from an EMBL/GenBank/DDBJ whole genome shotgun (WGS) entry which is preliminary data.</text>
</comment>
<keyword evidence="2" id="KW-1185">Reference proteome</keyword>
<organism evidence="1 2">
    <name type="scientific">Orchesella dallaii</name>
    <dbReference type="NCBI Taxonomy" id="48710"/>
    <lineage>
        <taxon>Eukaryota</taxon>
        <taxon>Metazoa</taxon>
        <taxon>Ecdysozoa</taxon>
        <taxon>Arthropoda</taxon>
        <taxon>Hexapoda</taxon>
        <taxon>Collembola</taxon>
        <taxon>Entomobryomorpha</taxon>
        <taxon>Entomobryoidea</taxon>
        <taxon>Orchesellidae</taxon>
        <taxon>Orchesellinae</taxon>
        <taxon>Orchesella</taxon>
    </lineage>
</organism>